<feature type="region of interest" description="Disordered" evidence="1">
    <location>
        <begin position="152"/>
        <end position="199"/>
    </location>
</feature>
<feature type="region of interest" description="Disordered" evidence="1">
    <location>
        <begin position="219"/>
        <end position="263"/>
    </location>
</feature>
<accession>A0A6P9FDS9</accession>
<feature type="compositionally biased region" description="Low complexity" evidence="1">
    <location>
        <begin position="161"/>
        <end position="171"/>
    </location>
</feature>
<reference evidence="3" key="1">
    <citation type="submission" date="2025-08" db="UniProtKB">
        <authorList>
            <consortium name="RefSeq"/>
        </authorList>
    </citation>
    <scope>IDENTIFICATION</scope>
    <source>
        <tissue evidence="3">Blood</tissue>
    </source>
</reference>
<evidence type="ECO:0000313" key="2">
    <source>
        <dbReference type="Proteomes" id="UP000515165"/>
    </source>
</evidence>
<keyword evidence="2" id="KW-1185">Reference proteome</keyword>
<organism evidence="2 3">
    <name type="scientific">Zalophus californianus</name>
    <name type="common">California sealion</name>
    <dbReference type="NCBI Taxonomy" id="9704"/>
    <lineage>
        <taxon>Eukaryota</taxon>
        <taxon>Metazoa</taxon>
        <taxon>Chordata</taxon>
        <taxon>Craniata</taxon>
        <taxon>Vertebrata</taxon>
        <taxon>Euteleostomi</taxon>
        <taxon>Mammalia</taxon>
        <taxon>Eutheria</taxon>
        <taxon>Laurasiatheria</taxon>
        <taxon>Carnivora</taxon>
        <taxon>Caniformia</taxon>
        <taxon>Pinnipedia</taxon>
        <taxon>Otariidae</taxon>
        <taxon>Zalophus</taxon>
    </lineage>
</organism>
<dbReference type="AlphaFoldDB" id="A0A6P9FDS9"/>
<sequence length="263" mass="27930">MAIPGLPSLWGDPHTRIPRPEAPGQSPDLAKGTEEAALAQRQPLFTPTAGFNGHFRSREENPAPARRGLSTTPRGLAELRLPECSTTLNSISQRPQQRETGRSCYRVFPYSPTALQQGVLFACVSQLRMESDANLSVCSWQKKDPIEVGCRRRGRAKGRQVRLLGRSAARAPPRPPPGTPGHRAAAPSPSREAPSGARQAQDCAGAGVCAAAAAGGTFFPWPRPRAAGGDGRPAQPADPEGPPALATTFSRSAPQRLHFLGTT</sequence>
<dbReference type="Proteomes" id="UP000515165">
    <property type="component" value="Chromosome 7"/>
</dbReference>
<dbReference type="RefSeq" id="XP_035584249.1">
    <property type="nucleotide sequence ID" value="XM_035728356.1"/>
</dbReference>
<feature type="region of interest" description="Disordered" evidence="1">
    <location>
        <begin position="1"/>
        <end position="76"/>
    </location>
</feature>
<dbReference type="KEGG" id="zca:113928029"/>
<name>A0A6P9FDS9_ZALCA</name>
<proteinExistence type="predicted"/>
<evidence type="ECO:0000313" key="3">
    <source>
        <dbReference type="RefSeq" id="XP_035584249.1"/>
    </source>
</evidence>
<evidence type="ECO:0000256" key="1">
    <source>
        <dbReference type="SAM" id="MobiDB-lite"/>
    </source>
</evidence>
<gene>
    <name evidence="3" type="primary">LOC113928029</name>
</gene>
<protein>
    <submittedName>
        <fullName evidence="3">Uncharacterized protein LOC113928029</fullName>
    </submittedName>
</protein>
<feature type="compositionally biased region" description="Low complexity" evidence="1">
    <location>
        <begin position="180"/>
        <end position="199"/>
    </location>
</feature>
<dbReference type="GeneID" id="113928029"/>